<dbReference type="EMBL" id="CAHR02000141">
    <property type="protein sequence ID" value="CCG83360.1"/>
    <property type="molecule type" value="Genomic_DNA"/>
</dbReference>
<accession>R4XJ08</accession>
<comment type="subcellular location">
    <subcellularLocation>
        <location evidence="1">Nucleus</location>
    </subcellularLocation>
</comment>
<dbReference type="GO" id="GO:0006974">
    <property type="term" value="P:DNA damage response"/>
    <property type="evidence" value="ECO:0007669"/>
    <property type="project" value="UniProtKB-KW"/>
</dbReference>
<evidence type="ECO:0000256" key="2">
    <source>
        <dbReference type="ARBA" id="ARBA00022763"/>
    </source>
</evidence>
<feature type="region of interest" description="Disordered" evidence="8">
    <location>
        <begin position="478"/>
        <end position="506"/>
    </location>
</feature>
<comment type="caution">
    <text evidence="9">The sequence shown here is derived from an EMBL/GenBank/DDBJ whole genome shotgun (WGS) entry which is preliminary data.</text>
</comment>
<name>R4XJ08_TAPDE</name>
<evidence type="ECO:0000313" key="9">
    <source>
        <dbReference type="EMBL" id="CCG83360.1"/>
    </source>
</evidence>
<comment type="similarity">
    <text evidence="7">Belongs to the actin family.</text>
</comment>
<dbReference type="AlphaFoldDB" id="R4XJ08"/>
<evidence type="ECO:0000256" key="8">
    <source>
        <dbReference type="SAM" id="MobiDB-lite"/>
    </source>
</evidence>
<keyword evidence="6" id="KW-0539">Nucleus</keyword>
<dbReference type="InterPro" id="IPR004000">
    <property type="entry name" value="Actin"/>
</dbReference>
<dbReference type="Gene3D" id="3.30.420.40">
    <property type="match status" value="4"/>
</dbReference>
<evidence type="ECO:0000256" key="3">
    <source>
        <dbReference type="ARBA" id="ARBA00023015"/>
    </source>
</evidence>
<dbReference type="Pfam" id="PF00022">
    <property type="entry name" value="Actin"/>
    <property type="match status" value="2"/>
</dbReference>
<dbReference type="SMART" id="SM00268">
    <property type="entry name" value="ACTIN"/>
    <property type="match status" value="1"/>
</dbReference>
<dbReference type="eggNOG" id="KOG0681">
    <property type="taxonomic scope" value="Eukaryota"/>
</dbReference>
<evidence type="ECO:0000256" key="4">
    <source>
        <dbReference type="ARBA" id="ARBA00023054"/>
    </source>
</evidence>
<evidence type="ECO:0000256" key="6">
    <source>
        <dbReference type="ARBA" id="ARBA00023242"/>
    </source>
</evidence>
<dbReference type="VEuPathDB" id="FungiDB:TAPDE_003571"/>
<protein>
    <submittedName>
        <fullName evidence="9">Chromatin remodeling complex subunit</fullName>
    </submittedName>
</protein>
<dbReference type="OrthoDB" id="7340501at2759"/>
<evidence type="ECO:0000256" key="7">
    <source>
        <dbReference type="RuleBase" id="RU000487"/>
    </source>
</evidence>
<dbReference type="GO" id="GO:0005634">
    <property type="term" value="C:nucleus"/>
    <property type="evidence" value="ECO:0007669"/>
    <property type="project" value="UniProtKB-SubCell"/>
</dbReference>
<sequence>MIYEVPSEQQHSAGRRPAKFEGSDVPMVIDNGTFQCRAGYANTRDPHLVLDTIYSKYRNRTTNRTYQVVGEDVMLDPLIRAASKSPYDGTIITNWDAMEGILDYMFLNLGLDGHDRVNPIVITETLCNISTSRKIMTELLFECYKAPSIAYGIDSLFSFYQNDGRDGLVIGSGNYTTHAIPVHNGAAQIPNAKRLSLGGTSIPDYMLRLAQLKYPSFPTKVSATQANAIARDHCYVSNDFQSELRDVLASRLKDTNHAIQFPFADNSEPEKSAEELAIIAQRKYEAGVRLREAAAAKRLEKLIEQEQDLEYYLELKSFAKTESKKDFQYRLQQETIENEMVLDNRIKTLEASIKKARNKDLGIVEEEVKKAPDFSLVDIPDDQLDEGQIKQKRTQKLMKYGYDARMRAKAEKEAEEARIAALAKLDVDRREQDLQAWVQEKRIARQQVLDKIRSRQKLKADLNDRKSLASQMRMKQIAGLAASNEGKRKRKNDDDNFGMNDDDWHVYRDVANDSDSEGEEEESSALQSIEQDLLLYDATFTENDTVQGKADPAKSLLHAFYHGPYTPDRKHELAMDYQLHLNVERIRAPEIIFSPSLVGMDQCGVVEMTKDILTRVAPDQRSAIVRDFYTTGGNTLVTGFNERLQLELRSILPAGEKMSLRSAKDPVLDAWRGAARWASQDAKYKTARVSRAEYQEMGSDYIKEHGLGNLCG</sequence>
<keyword evidence="2" id="KW-0227">DNA damage</keyword>
<dbReference type="SUPFAM" id="SSF53067">
    <property type="entry name" value="Actin-like ATPase domain"/>
    <property type="match status" value="2"/>
</dbReference>
<reference evidence="9 10" key="1">
    <citation type="journal article" date="2013" name="MBio">
        <title>Genome sequencing of the plant pathogen Taphrina deformans, the causal agent of peach leaf curl.</title>
        <authorList>
            <person name="Cisse O.H."/>
            <person name="Almeida J.M.G.C.F."/>
            <person name="Fonseca A."/>
            <person name="Kumar A.A."/>
            <person name="Salojaervi J."/>
            <person name="Overmyer K."/>
            <person name="Hauser P.M."/>
            <person name="Pagni M."/>
        </authorList>
    </citation>
    <scope>NUCLEOTIDE SEQUENCE [LARGE SCALE GENOMIC DNA]</scope>
    <source>
        <strain evidence="10">PYCC 5710 / ATCC 11124 / CBS 356.35 / IMI 108563 / JCM 9778 / NBRC 8474</strain>
    </source>
</reference>
<dbReference type="FunFam" id="3.30.420.40:FF:000058">
    <property type="entry name" value="Putative actin-related protein 5"/>
    <property type="match status" value="1"/>
</dbReference>
<dbReference type="Gene3D" id="2.30.36.70">
    <property type="entry name" value="Actin, Chain A, domain 2"/>
    <property type="match status" value="1"/>
</dbReference>
<feature type="region of interest" description="Disordered" evidence="8">
    <location>
        <begin position="1"/>
        <end position="20"/>
    </location>
</feature>
<evidence type="ECO:0000256" key="1">
    <source>
        <dbReference type="ARBA" id="ARBA00004123"/>
    </source>
</evidence>
<dbReference type="STRING" id="1097556.R4XJ08"/>
<dbReference type="Proteomes" id="UP000013776">
    <property type="component" value="Unassembled WGS sequence"/>
</dbReference>
<dbReference type="InterPro" id="IPR043129">
    <property type="entry name" value="ATPase_NBD"/>
</dbReference>
<organism evidence="9 10">
    <name type="scientific">Taphrina deformans (strain PYCC 5710 / ATCC 11124 / CBS 356.35 / IMI 108563 / JCM 9778 / NBRC 8474)</name>
    <name type="common">Peach leaf curl fungus</name>
    <name type="synonym">Lalaria deformans</name>
    <dbReference type="NCBI Taxonomy" id="1097556"/>
    <lineage>
        <taxon>Eukaryota</taxon>
        <taxon>Fungi</taxon>
        <taxon>Dikarya</taxon>
        <taxon>Ascomycota</taxon>
        <taxon>Taphrinomycotina</taxon>
        <taxon>Taphrinomycetes</taxon>
        <taxon>Taphrinales</taxon>
        <taxon>Taphrinaceae</taxon>
        <taxon>Taphrina</taxon>
    </lineage>
</organism>
<keyword evidence="4" id="KW-0175">Coiled coil</keyword>
<evidence type="ECO:0000313" key="10">
    <source>
        <dbReference type="Proteomes" id="UP000013776"/>
    </source>
</evidence>
<gene>
    <name evidence="9" type="ORF">TAPDE_003571</name>
</gene>
<dbReference type="CDD" id="cd10211">
    <property type="entry name" value="ASKHA_NBD_Arp5"/>
    <property type="match status" value="1"/>
</dbReference>
<dbReference type="Gene3D" id="3.90.640.10">
    <property type="entry name" value="Actin, Chain A, domain 4"/>
    <property type="match status" value="2"/>
</dbReference>
<keyword evidence="10" id="KW-1185">Reference proteome</keyword>
<keyword evidence="3" id="KW-0805">Transcription regulation</keyword>
<dbReference type="FunFam" id="3.30.420.40:FF:000122">
    <property type="entry name" value="ARP5 actin-related protein 5 homolog"/>
    <property type="match status" value="1"/>
</dbReference>
<dbReference type="PANTHER" id="PTHR11937">
    <property type="entry name" value="ACTIN"/>
    <property type="match status" value="1"/>
</dbReference>
<dbReference type="GO" id="GO:0032991">
    <property type="term" value="C:protein-containing complex"/>
    <property type="evidence" value="ECO:0007669"/>
    <property type="project" value="UniProtKB-ARBA"/>
</dbReference>
<proteinExistence type="inferred from homology"/>
<evidence type="ECO:0000256" key="5">
    <source>
        <dbReference type="ARBA" id="ARBA00023163"/>
    </source>
</evidence>
<keyword evidence="5" id="KW-0804">Transcription</keyword>